<proteinExistence type="predicted"/>
<keyword evidence="2" id="KW-1185">Reference proteome</keyword>
<evidence type="ECO:0000313" key="1">
    <source>
        <dbReference type="EMBL" id="GMT03822.1"/>
    </source>
</evidence>
<dbReference type="AlphaFoldDB" id="A0AAV5UBS1"/>
<name>A0AAV5UBS1_9BILA</name>
<dbReference type="EMBL" id="BTSX01000006">
    <property type="protein sequence ID" value="GMT03822.1"/>
    <property type="molecule type" value="Genomic_DNA"/>
</dbReference>
<dbReference type="Proteomes" id="UP001432027">
    <property type="component" value="Unassembled WGS sequence"/>
</dbReference>
<reference evidence="1" key="1">
    <citation type="submission" date="2023-10" db="EMBL/GenBank/DDBJ databases">
        <title>Genome assembly of Pristionchus species.</title>
        <authorList>
            <person name="Yoshida K."/>
            <person name="Sommer R.J."/>
        </authorList>
    </citation>
    <scope>NUCLEOTIDE SEQUENCE</scope>
    <source>
        <strain evidence="1">RS0144</strain>
    </source>
</reference>
<evidence type="ECO:0000313" key="2">
    <source>
        <dbReference type="Proteomes" id="UP001432027"/>
    </source>
</evidence>
<gene>
    <name evidence="1" type="ORF">PENTCL1PPCAC_25996</name>
</gene>
<sequence>AALSALRNFLYYHNINEVTKQSLPRLLPILIQIVEKGSISDEFCIAFDCLFYLTEPCTLASKRTDVYLLLPHYNVLISLFVRIHNKVCRDGEKCPTHGNRHGEAANDAIDCLCNNFEGMKEQSIPTLQIPGILYSLMLFEARQLTEEEEGRWYRHKPHLNGLFGWLEVKLGSLQIGLMGAVSTEETNPYLLMIANQMLCKEFARSMVRLFAPDFY</sequence>
<comment type="caution">
    <text evidence="1">The sequence shown here is derived from an EMBL/GenBank/DDBJ whole genome shotgun (WGS) entry which is preliminary data.</text>
</comment>
<accession>A0AAV5UBS1</accession>
<feature type="non-terminal residue" evidence="1">
    <location>
        <position position="215"/>
    </location>
</feature>
<organism evidence="1 2">
    <name type="scientific">Pristionchus entomophagus</name>
    <dbReference type="NCBI Taxonomy" id="358040"/>
    <lineage>
        <taxon>Eukaryota</taxon>
        <taxon>Metazoa</taxon>
        <taxon>Ecdysozoa</taxon>
        <taxon>Nematoda</taxon>
        <taxon>Chromadorea</taxon>
        <taxon>Rhabditida</taxon>
        <taxon>Rhabditina</taxon>
        <taxon>Diplogasteromorpha</taxon>
        <taxon>Diplogasteroidea</taxon>
        <taxon>Neodiplogasteridae</taxon>
        <taxon>Pristionchus</taxon>
    </lineage>
</organism>
<protein>
    <submittedName>
        <fullName evidence="1">Uncharacterized protein</fullName>
    </submittedName>
</protein>
<feature type="non-terminal residue" evidence="1">
    <location>
        <position position="1"/>
    </location>
</feature>